<keyword evidence="2" id="KW-0677">Repeat</keyword>
<dbReference type="InterPro" id="IPR002902">
    <property type="entry name" value="GNK2"/>
</dbReference>
<feature type="signal peptide" evidence="3">
    <location>
        <begin position="1"/>
        <end position="16"/>
    </location>
</feature>
<dbReference type="Pfam" id="PF01657">
    <property type="entry name" value="Stress-antifung"/>
    <property type="match status" value="1"/>
</dbReference>
<evidence type="ECO:0000313" key="5">
    <source>
        <dbReference type="EMBL" id="KAF0929323.1"/>
    </source>
</evidence>
<comment type="caution">
    <text evidence="5">The sequence shown here is derived from an EMBL/GenBank/DDBJ whole genome shotgun (WGS) entry which is preliminary data.</text>
</comment>
<dbReference type="PANTHER" id="PTHR32099">
    <property type="entry name" value="CYSTEINE-RICH REPEAT SECRETORY PROTEIN"/>
    <property type="match status" value="1"/>
</dbReference>
<dbReference type="CDD" id="cd23509">
    <property type="entry name" value="Gnk2-like"/>
    <property type="match status" value="1"/>
</dbReference>
<name>A0A6G1EXF5_9ORYZ</name>
<dbReference type="Proteomes" id="UP000479710">
    <property type="component" value="Unassembled WGS sequence"/>
</dbReference>
<keyword evidence="6" id="KW-1185">Reference proteome</keyword>
<gene>
    <name evidence="5" type="ORF">E2562_019906</name>
</gene>
<feature type="domain" description="Gnk2-homologous" evidence="4">
    <location>
        <begin position="17"/>
        <end position="84"/>
    </location>
</feature>
<reference evidence="5 6" key="1">
    <citation type="submission" date="2019-11" db="EMBL/GenBank/DDBJ databases">
        <title>Whole genome sequence of Oryza granulata.</title>
        <authorList>
            <person name="Li W."/>
        </authorList>
    </citation>
    <scope>NUCLEOTIDE SEQUENCE [LARGE SCALE GENOMIC DNA]</scope>
    <source>
        <strain evidence="6">cv. Menghai</strain>
        <tissue evidence="5">Leaf</tissue>
    </source>
</reference>
<evidence type="ECO:0000256" key="1">
    <source>
        <dbReference type="ARBA" id="ARBA00022729"/>
    </source>
</evidence>
<organism evidence="5 6">
    <name type="scientific">Oryza meyeriana var. granulata</name>
    <dbReference type="NCBI Taxonomy" id="110450"/>
    <lineage>
        <taxon>Eukaryota</taxon>
        <taxon>Viridiplantae</taxon>
        <taxon>Streptophyta</taxon>
        <taxon>Embryophyta</taxon>
        <taxon>Tracheophyta</taxon>
        <taxon>Spermatophyta</taxon>
        <taxon>Magnoliopsida</taxon>
        <taxon>Liliopsida</taxon>
        <taxon>Poales</taxon>
        <taxon>Poaceae</taxon>
        <taxon>BOP clade</taxon>
        <taxon>Oryzoideae</taxon>
        <taxon>Oryzeae</taxon>
        <taxon>Oryzinae</taxon>
        <taxon>Oryza</taxon>
        <taxon>Oryza meyeriana</taxon>
    </lineage>
</organism>
<evidence type="ECO:0000313" key="6">
    <source>
        <dbReference type="Proteomes" id="UP000479710"/>
    </source>
</evidence>
<dbReference type="PANTHER" id="PTHR32099:SF106">
    <property type="entry name" value="GNK2-HOMOLOGOUS DOMAIN-CONTAINING PROTEIN"/>
    <property type="match status" value="1"/>
</dbReference>
<accession>A0A6G1EXF5</accession>
<dbReference type="OrthoDB" id="4062651at2759"/>
<feature type="chain" id="PRO_5026232227" description="Gnk2-homologous domain-containing protein" evidence="3">
    <location>
        <begin position="17"/>
        <end position="84"/>
    </location>
</feature>
<protein>
    <recommendedName>
        <fullName evidence="4">Gnk2-homologous domain-containing protein</fullName>
    </recommendedName>
</protein>
<dbReference type="Gene3D" id="3.30.430.20">
    <property type="entry name" value="Gnk2 domain, C-X8-C-X2-C motif"/>
    <property type="match status" value="1"/>
</dbReference>
<keyword evidence="1 3" id="KW-0732">Signal</keyword>
<dbReference type="InterPro" id="IPR038408">
    <property type="entry name" value="GNK2_sf"/>
</dbReference>
<evidence type="ECO:0000256" key="3">
    <source>
        <dbReference type="SAM" id="SignalP"/>
    </source>
</evidence>
<dbReference type="AlphaFoldDB" id="A0A6G1EXF5"/>
<dbReference type="EMBL" id="SPHZ02000002">
    <property type="protein sequence ID" value="KAF0929323.1"/>
    <property type="molecule type" value="Genomic_DNA"/>
</dbReference>
<evidence type="ECO:0000256" key="2">
    <source>
        <dbReference type="ARBA" id="ARBA00022737"/>
    </source>
</evidence>
<dbReference type="PROSITE" id="PS51473">
    <property type="entry name" value="GNK2"/>
    <property type="match status" value="1"/>
</dbReference>
<proteinExistence type="predicted"/>
<sequence>MVGVLLLLGLMPLAAGELLAQLCGNGGNYTANGTYQSNFAGIAATLPSNTSSSPDLFATATAGQAPDAVYALALCRGDVPNATA</sequence>
<evidence type="ECO:0000259" key="4">
    <source>
        <dbReference type="PROSITE" id="PS51473"/>
    </source>
</evidence>